<evidence type="ECO:0000256" key="6">
    <source>
        <dbReference type="ARBA" id="ARBA00023274"/>
    </source>
</evidence>
<evidence type="ECO:0000256" key="1">
    <source>
        <dbReference type="ARBA" id="ARBA00004604"/>
    </source>
</evidence>
<comment type="similarity">
    <text evidence="2 8">Belongs to the HEATR1/UTP10 family.</text>
</comment>
<dbReference type="GO" id="GO:0030515">
    <property type="term" value="F:snoRNA binding"/>
    <property type="evidence" value="ECO:0007669"/>
    <property type="project" value="TreeGrafter"/>
</dbReference>
<dbReference type="InterPro" id="IPR021133">
    <property type="entry name" value="HEAT_type_2"/>
</dbReference>
<dbReference type="SMART" id="SM01036">
    <property type="entry name" value="BP28CT"/>
    <property type="match status" value="1"/>
</dbReference>
<keyword evidence="5 8" id="KW-0539">Nucleus</keyword>
<dbReference type="PANTHER" id="PTHR13457">
    <property type="entry name" value="BAP28"/>
    <property type="match status" value="1"/>
</dbReference>
<feature type="domain" description="BP28 C-terminal" evidence="9">
    <location>
        <begin position="20"/>
        <end position="169"/>
    </location>
</feature>
<keyword evidence="4 8" id="KW-0698">rRNA processing</keyword>
<dbReference type="GO" id="GO:0032040">
    <property type="term" value="C:small-subunit processome"/>
    <property type="evidence" value="ECO:0007669"/>
    <property type="project" value="TreeGrafter"/>
</dbReference>
<keyword evidence="11" id="KW-1185">Reference proteome</keyword>
<accession>A0AAV8WSK6</accession>
<dbReference type="PROSITE" id="PS50077">
    <property type="entry name" value="HEAT_REPEAT"/>
    <property type="match status" value="1"/>
</dbReference>
<dbReference type="PANTHER" id="PTHR13457:SF1">
    <property type="entry name" value="HEAT REPEAT-CONTAINING PROTEIN 1"/>
    <property type="match status" value="1"/>
</dbReference>
<evidence type="ECO:0000256" key="2">
    <source>
        <dbReference type="ARBA" id="ARBA00010559"/>
    </source>
</evidence>
<organism evidence="10 11">
    <name type="scientific">Rhamnusium bicolor</name>
    <dbReference type="NCBI Taxonomy" id="1586634"/>
    <lineage>
        <taxon>Eukaryota</taxon>
        <taxon>Metazoa</taxon>
        <taxon>Ecdysozoa</taxon>
        <taxon>Arthropoda</taxon>
        <taxon>Hexapoda</taxon>
        <taxon>Insecta</taxon>
        <taxon>Pterygota</taxon>
        <taxon>Neoptera</taxon>
        <taxon>Endopterygota</taxon>
        <taxon>Coleoptera</taxon>
        <taxon>Polyphaga</taxon>
        <taxon>Cucujiformia</taxon>
        <taxon>Chrysomeloidea</taxon>
        <taxon>Cerambycidae</taxon>
        <taxon>Lepturinae</taxon>
        <taxon>Rhagiini</taxon>
        <taxon>Rhamnusium</taxon>
    </lineage>
</organism>
<dbReference type="GO" id="GO:0045943">
    <property type="term" value="P:positive regulation of transcription by RNA polymerase I"/>
    <property type="evidence" value="ECO:0007669"/>
    <property type="project" value="TreeGrafter"/>
</dbReference>
<dbReference type="Proteomes" id="UP001162156">
    <property type="component" value="Unassembled WGS sequence"/>
</dbReference>
<name>A0AAV8WSK6_9CUCU</name>
<evidence type="ECO:0000256" key="7">
    <source>
        <dbReference type="PROSITE-ProRule" id="PRU00103"/>
    </source>
</evidence>
<protein>
    <recommendedName>
        <fullName evidence="8">HEAT repeat-containing protein 1</fullName>
    </recommendedName>
</protein>
<dbReference type="InterPro" id="IPR040191">
    <property type="entry name" value="UTP10"/>
</dbReference>
<proteinExistence type="inferred from homology"/>
<evidence type="ECO:0000313" key="11">
    <source>
        <dbReference type="Proteomes" id="UP001162156"/>
    </source>
</evidence>
<dbReference type="Gene3D" id="1.25.10.10">
    <property type="entry name" value="Leucine-rich Repeat Variant"/>
    <property type="match status" value="1"/>
</dbReference>
<dbReference type="InterPro" id="IPR016024">
    <property type="entry name" value="ARM-type_fold"/>
</dbReference>
<keyword evidence="6 8" id="KW-0687">Ribonucleoprotein</keyword>
<dbReference type="InterPro" id="IPR011989">
    <property type="entry name" value="ARM-like"/>
</dbReference>
<feature type="repeat" description="HEAT" evidence="7">
    <location>
        <begin position="265"/>
        <end position="301"/>
    </location>
</feature>
<evidence type="ECO:0000313" key="10">
    <source>
        <dbReference type="EMBL" id="KAJ8929227.1"/>
    </source>
</evidence>
<evidence type="ECO:0000259" key="9">
    <source>
        <dbReference type="SMART" id="SM01036"/>
    </source>
</evidence>
<gene>
    <name evidence="10" type="ORF">NQ314_018106</name>
</gene>
<evidence type="ECO:0000256" key="3">
    <source>
        <dbReference type="ARBA" id="ARBA00022517"/>
    </source>
</evidence>
<reference evidence="10" key="1">
    <citation type="journal article" date="2023" name="Insect Mol. Biol.">
        <title>Genome sequencing provides insights into the evolution of gene families encoding plant cell wall-degrading enzymes in longhorned beetles.</title>
        <authorList>
            <person name="Shin N.R."/>
            <person name="Okamura Y."/>
            <person name="Kirsch R."/>
            <person name="Pauchet Y."/>
        </authorList>
    </citation>
    <scope>NUCLEOTIDE SEQUENCE</scope>
    <source>
        <strain evidence="10">RBIC_L_NR</strain>
    </source>
</reference>
<evidence type="ECO:0000256" key="8">
    <source>
        <dbReference type="RuleBase" id="RU367065"/>
    </source>
</evidence>
<keyword evidence="3 8" id="KW-0690">Ribosome biogenesis</keyword>
<sequence length="303" mass="34741">MDAISALMDILAENLSNLKGPEINSNLPELTSFFLNALKFRADGNSSLEEANVVEGHIVQAFTVLILKLSESTFRPLYYKLYEWAVRSEIKNERVITFYSLSSGIAHSLKGLFVLFAGHFLNNSAQILDSCNKIKNEELYFNEDNKNILLLEYVLKTLNAVFLYDNQKFINKDRFEVLMQPLVDQLENTLGGIDDLLKRNEELLTLCLVNFSLATADDALWKQMNYQILLKMRHNLPKIRLTALHCLTEIVKKLGEDFLPLLPETIPFLAELLEDEEENVEKACQKAVQEMEKVLGEPLQKYF</sequence>
<evidence type="ECO:0000256" key="4">
    <source>
        <dbReference type="ARBA" id="ARBA00022552"/>
    </source>
</evidence>
<dbReference type="EMBL" id="JANEYF010005087">
    <property type="protein sequence ID" value="KAJ8929227.1"/>
    <property type="molecule type" value="Genomic_DNA"/>
</dbReference>
<comment type="function">
    <text evidence="8">Involved in nucleolar processing of pre-18S ribosomal RNA.</text>
</comment>
<dbReference type="GO" id="GO:0000462">
    <property type="term" value="P:maturation of SSU-rRNA from tricistronic rRNA transcript (SSU-rRNA, 5.8S rRNA, LSU-rRNA)"/>
    <property type="evidence" value="ECO:0007669"/>
    <property type="project" value="TreeGrafter"/>
</dbReference>
<dbReference type="GO" id="GO:0034455">
    <property type="term" value="C:t-UTP complex"/>
    <property type="evidence" value="ECO:0007669"/>
    <property type="project" value="TreeGrafter"/>
</dbReference>
<dbReference type="InterPro" id="IPR012954">
    <property type="entry name" value="BP28_C_dom"/>
</dbReference>
<evidence type="ECO:0000256" key="5">
    <source>
        <dbReference type="ARBA" id="ARBA00023242"/>
    </source>
</evidence>
<comment type="caution">
    <text evidence="10">The sequence shown here is derived from an EMBL/GenBank/DDBJ whole genome shotgun (WGS) entry which is preliminary data.</text>
</comment>
<comment type="subcellular location">
    <subcellularLocation>
        <location evidence="1 8">Nucleus</location>
        <location evidence="1 8">Nucleolus</location>
    </subcellularLocation>
</comment>
<dbReference type="AlphaFoldDB" id="A0AAV8WSK6"/>
<dbReference type="GO" id="GO:0030686">
    <property type="term" value="C:90S preribosome"/>
    <property type="evidence" value="ECO:0007669"/>
    <property type="project" value="TreeGrafter"/>
</dbReference>
<dbReference type="Pfam" id="PF08146">
    <property type="entry name" value="BP28CT"/>
    <property type="match status" value="1"/>
</dbReference>
<dbReference type="SUPFAM" id="SSF48371">
    <property type="entry name" value="ARM repeat"/>
    <property type="match status" value="1"/>
</dbReference>